<evidence type="ECO:0000313" key="2">
    <source>
        <dbReference type="Proteomes" id="UP000235371"/>
    </source>
</evidence>
<dbReference type="Proteomes" id="UP000235371">
    <property type="component" value="Unassembled WGS sequence"/>
</dbReference>
<name>A0A2J6SFW6_9HELO</name>
<evidence type="ECO:0000313" key="1">
    <source>
        <dbReference type="EMBL" id="PMD49668.1"/>
    </source>
</evidence>
<protein>
    <submittedName>
        <fullName evidence="1">Uncharacterized protein</fullName>
    </submittedName>
</protein>
<reference evidence="1 2" key="1">
    <citation type="submission" date="2016-04" db="EMBL/GenBank/DDBJ databases">
        <title>A degradative enzymes factory behind the ericoid mycorrhizal symbiosis.</title>
        <authorList>
            <consortium name="DOE Joint Genome Institute"/>
            <person name="Martino E."/>
            <person name="Morin E."/>
            <person name="Grelet G."/>
            <person name="Kuo A."/>
            <person name="Kohler A."/>
            <person name="Daghino S."/>
            <person name="Barry K."/>
            <person name="Choi C."/>
            <person name="Cichocki N."/>
            <person name="Clum A."/>
            <person name="Copeland A."/>
            <person name="Hainaut M."/>
            <person name="Haridas S."/>
            <person name="Labutti K."/>
            <person name="Lindquist E."/>
            <person name="Lipzen A."/>
            <person name="Khouja H.-R."/>
            <person name="Murat C."/>
            <person name="Ohm R."/>
            <person name="Olson A."/>
            <person name="Spatafora J."/>
            <person name="Veneault-Fourrey C."/>
            <person name="Henrissat B."/>
            <person name="Grigoriev I."/>
            <person name="Martin F."/>
            <person name="Perotto S."/>
        </authorList>
    </citation>
    <scope>NUCLEOTIDE SEQUENCE [LARGE SCALE GENOMIC DNA]</scope>
    <source>
        <strain evidence="1 2">E</strain>
    </source>
</reference>
<dbReference type="GeneID" id="36586896"/>
<sequence>MSSTQKTYFLSPNWDYPPDGLIRLGSLITDPQKPHRSLNRGSQVAIDQANIDQSVKKEWELTRARLTEVRIGVWVSFLSIVGVEPGAGYNRQHDSSEIYKCKALETNCFQPDNTYVFESLQNKFVQSYIIDNGHRLPVYMITGVKIARGFRATTTSSKTQGGDVKLGVNTASLGAPAQAGPAFKISFTSSEAASFGAGEGSTDCVFAYQLIKIRSKRNDKFTEEEFYKGALLNTDEEEEGCCILDQLSEDWDVAEVYMDIPHRTEQSPGAGEKNAFLTVDEDGGKACVVVVPE</sequence>
<dbReference type="OrthoDB" id="4500473at2759"/>
<dbReference type="EMBL" id="KZ613919">
    <property type="protein sequence ID" value="PMD49668.1"/>
    <property type="molecule type" value="Genomic_DNA"/>
</dbReference>
<dbReference type="AlphaFoldDB" id="A0A2J6SFW6"/>
<proteinExistence type="predicted"/>
<gene>
    <name evidence="1" type="ORF">K444DRAFT_604565</name>
</gene>
<accession>A0A2J6SFW6</accession>
<dbReference type="InParanoid" id="A0A2J6SFW6"/>
<keyword evidence="2" id="KW-1185">Reference proteome</keyword>
<organism evidence="1 2">
    <name type="scientific">Hyaloscypha bicolor E</name>
    <dbReference type="NCBI Taxonomy" id="1095630"/>
    <lineage>
        <taxon>Eukaryota</taxon>
        <taxon>Fungi</taxon>
        <taxon>Dikarya</taxon>
        <taxon>Ascomycota</taxon>
        <taxon>Pezizomycotina</taxon>
        <taxon>Leotiomycetes</taxon>
        <taxon>Helotiales</taxon>
        <taxon>Hyaloscyphaceae</taxon>
        <taxon>Hyaloscypha</taxon>
        <taxon>Hyaloscypha bicolor</taxon>
    </lineage>
</organism>
<dbReference type="RefSeq" id="XP_024726572.1">
    <property type="nucleotide sequence ID" value="XM_024878819.1"/>
</dbReference>